<sequence>MASSELHDGGCWFSKSALERVSQSACLASAASLHLGLEWVVIECEHPYHNNNKSDAFDRPKTSLVRWLGEALTKTKPPKRWPVNDVQPIPSFSDRIGLRRTKNSACGV</sequence>
<name>A0A016TJ90_9BILA</name>
<evidence type="ECO:0000313" key="2">
    <source>
        <dbReference type="Proteomes" id="UP000024635"/>
    </source>
</evidence>
<evidence type="ECO:0000313" key="1">
    <source>
        <dbReference type="EMBL" id="EYC02623.1"/>
    </source>
</evidence>
<comment type="caution">
    <text evidence="1">The sequence shown here is derived from an EMBL/GenBank/DDBJ whole genome shotgun (WGS) entry which is preliminary data.</text>
</comment>
<keyword evidence="2" id="KW-1185">Reference proteome</keyword>
<dbReference type="EMBL" id="JARK01001435">
    <property type="protein sequence ID" value="EYC02623.1"/>
    <property type="molecule type" value="Genomic_DNA"/>
</dbReference>
<protein>
    <submittedName>
        <fullName evidence="1">Uncharacterized protein</fullName>
    </submittedName>
</protein>
<accession>A0A016TJ90</accession>
<dbReference type="Proteomes" id="UP000024635">
    <property type="component" value="Unassembled WGS sequence"/>
</dbReference>
<organism evidence="1 2">
    <name type="scientific">Ancylostoma ceylanicum</name>
    <dbReference type="NCBI Taxonomy" id="53326"/>
    <lineage>
        <taxon>Eukaryota</taxon>
        <taxon>Metazoa</taxon>
        <taxon>Ecdysozoa</taxon>
        <taxon>Nematoda</taxon>
        <taxon>Chromadorea</taxon>
        <taxon>Rhabditida</taxon>
        <taxon>Rhabditina</taxon>
        <taxon>Rhabditomorpha</taxon>
        <taxon>Strongyloidea</taxon>
        <taxon>Ancylostomatidae</taxon>
        <taxon>Ancylostomatinae</taxon>
        <taxon>Ancylostoma</taxon>
    </lineage>
</organism>
<proteinExistence type="predicted"/>
<dbReference type="AlphaFoldDB" id="A0A016TJ90"/>
<reference evidence="2" key="1">
    <citation type="journal article" date="2015" name="Nat. Genet.">
        <title>The genome and transcriptome of the zoonotic hookworm Ancylostoma ceylanicum identify infection-specific gene families.</title>
        <authorList>
            <person name="Schwarz E.M."/>
            <person name="Hu Y."/>
            <person name="Antoshechkin I."/>
            <person name="Miller M.M."/>
            <person name="Sternberg P.W."/>
            <person name="Aroian R.V."/>
        </authorList>
    </citation>
    <scope>NUCLEOTIDE SEQUENCE</scope>
    <source>
        <strain evidence="2">HY135</strain>
    </source>
</reference>
<gene>
    <name evidence="1" type="primary">Acey_s0099.g3211</name>
    <name evidence="1" type="ORF">Y032_0099g3211</name>
</gene>